<dbReference type="EMBL" id="AJIL01000127">
    <property type="protein sequence ID" value="KNE93932.1"/>
    <property type="molecule type" value="Genomic_DNA"/>
</dbReference>
<proteinExistence type="predicted"/>
<gene>
    <name evidence="1" type="ORF">PSTG_12733</name>
</gene>
<comment type="caution">
    <text evidence="1">The sequence shown here is derived from an EMBL/GenBank/DDBJ whole genome shotgun (WGS) entry which is preliminary data.</text>
</comment>
<evidence type="ECO:0000313" key="1">
    <source>
        <dbReference type="EMBL" id="KNE93932.1"/>
    </source>
</evidence>
<dbReference type="PANTHER" id="PTHR33069">
    <property type="entry name" value="CHROMOSOME 7, WHOLE GENOME SHOTGUN SEQUENCE-RELATED"/>
    <property type="match status" value="1"/>
</dbReference>
<dbReference type="Proteomes" id="UP000054564">
    <property type="component" value="Unassembled WGS sequence"/>
</dbReference>
<name>A0A0L0V3S5_9BASI</name>
<evidence type="ECO:0000313" key="2">
    <source>
        <dbReference type="Proteomes" id="UP000054564"/>
    </source>
</evidence>
<protein>
    <submittedName>
        <fullName evidence="1">Uncharacterized protein</fullName>
    </submittedName>
</protein>
<accession>A0A0L0V3S5</accession>
<reference evidence="2" key="1">
    <citation type="submission" date="2014-03" db="EMBL/GenBank/DDBJ databases">
        <title>The Genome Sequence of Puccinia striiformis f. sp. tritici PST-78.</title>
        <authorList>
            <consortium name="The Broad Institute Genome Sequencing Platform"/>
            <person name="Cuomo C."/>
            <person name="Hulbert S."/>
            <person name="Chen X."/>
            <person name="Walker B."/>
            <person name="Young S.K."/>
            <person name="Zeng Q."/>
            <person name="Gargeya S."/>
            <person name="Fitzgerald M."/>
            <person name="Haas B."/>
            <person name="Abouelleil A."/>
            <person name="Alvarado L."/>
            <person name="Arachchi H.M."/>
            <person name="Berlin A.M."/>
            <person name="Chapman S.B."/>
            <person name="Goldberg J."/>
            <person name="Griggs A."/>
            <person name="Gujja S."/>
            <person name="Hansen M."/>
            <person name="Howarth C."/>
            <person name="Imamovic A."/>
            <person name="Larimer J."/>
            <person name="McCowan C."/>
            <person name="Montmayeur A."/>
            <person name="Murphy C."/>
            <person name="Neiman D."/>
            <person name="Pearson M."/>
            <person name="Priest M."/>
            <person name="Roberts A."/>
            <person name="Saif S."/>
            <person name="Shea T."/>
            <person name="Sisk P."/>
            <person name="Sykes S."/>
            <person name="Wortman J."/>
            <person name="Nusbaum C."/>
            <person name="Birren B."/>
        </authorList>
    </citation>
    <scope>NUCLEOTIDE SEQUENCE [LARGE SCALE GENOMIC DNA]</scope>
    <source>
        <strain evidence="2">race PST-78</strain>
    </source>
</reference>
<organism evidence="1 2">
    <name type="scientific">Puccinia striiformis f. sp. tritici PST-78</name>
    <dbReference type="NCBI Taxonomy" id="1165861"/>
    <lineage>
        <taxon>Eukaryota</taxon>
        <taxon>Fungi</taxon>
        <taxon>Dikarya</taxon>
        <taxon>Basidiomycota</taxon>
        <taxon>Pucciniomycotina</taxon>
        <taxon>Pucciniomycetes</taxon>
        <taxon>Pucciniales</taxon>
        <taxon>Pucciniaceae</taxon>
        <taxon>Puccinia</taxon>
    </lineage>
</organism>
<dbReference type="PANTHER" id="PTHR33069:SF3">
    <property type="entry name" value="DYNEIN HEAVY CHAIN TAIL DOMAIN-CONTAINING PROTEIN"/>
    <property type="match status" value="1"/>
</dbReference>
<dbReference type="AlphaFoldDB" id="A0A0L0V3S5"/>
<sequence>MSDLTWEAAEGENEIHSVVRVIQTMHRKYEFPSADLASGPTDPDLTIEDMATKSEILKKLQCNLLPAIKEHVTSLLKSILDVDEEYPNPDAELTRGILSDLDQTLQATTDSILTLADGSPLPDEKHDHCLERLKTFRCSQLRLKIKHIVRYVAKILLGAYVALMQSRTMAVLVADRAWAWEDASESKESISLWTAHCLDIIDGTISWSLESDWAIVRRNWLREVGEFNDLLDFFTQEANPSLASTLDLARFTVSLTGDTRLVEQTLLQTRRTAARKQKAEAASSIVPIVKLVRILVRKLLKMIPNTPRAEPDCRINSETMKQLHDAFGSMSGPLMSIMSSFTFLYGEREAIWNIDVRDNILCSLNDLKKNLETTSTIIALRLMPLLHGAEHASPASDFKAWSLPLEQAWDKVLERLLNLVSSFGVESESPLDQGD</sequence>
<keyword evidence="2" id="KW-1185">Reference proteome</keyword>